<dbReference type="InterPro" id="IPR001212">
    <property type="entry name" value="Somatomedin_B_dom"/>
</dbReference>
<dbReference type="Pfam" id="PF08742">
    <property type="entry name" value="C8"/>
    <property type="match status" value="1"/>
</dbReference>
<dbReference type="InterPro" id="IPR050780">
    <property type="entry name" value="Mucin_vWF_Thrombospondin_sf"/>
</dbReference>
<reference evidence="6" key="1">
    <citation type="submission" date="2025-08" db="UniProtKB">
        <authorList>
            <consortium name="RefSeq"/>
        </authorList>
    </citation>
    <scope>IDENTIFICATION</scope>
    <source>
        <tissue evidence="6">Testes</tissue>
    </source>
</reference>
<gene>
    <name evidence="6" type="primary">LOC102809706</name>
</gene>
<dbReference type="PROSITE" id="PS51233">
    <property type="entry name" value="VWFD"/>
    <property type="match status" value="1"/>
</dbReference>
<evidence type="ECO:0000259" key="3">
    <source>
        <dbReference type="PROSITE" id="PS50958"/>
    </source>
</evidence>
<dbReference type="SMART" id="SM00216">
    <property type="entry name" value="VWD"/>
    <property type="match status" value="1"/>
</dbReference>
<dbReference type="PROSITE" id="PS50958">
    <property type="entry name" value="SMB_2"/>
    <property type="match status" value="1"/>
</dbReference>
<protein>
    <submittedName>
        <fullName evidence="6">IgGFc-binding protein-like</fullName>
    </submittedName>
</protein>
<dbReference type="Gene3D" id="2.10.25.10">
    <property type="entry name" value="Laminin"/>
    <property type="match status" value="1"/>
</dbReference>
<evidence type="ECO:0000256" key="2">
    <source>
        <dbReference type="ARBA" id="ARBA00023180"/>
    </source>
</evidence>
<dbReference type="SMART" id="SM00832">
    <property type="entry name" value="C8"/>
    <property type="match status" value="1"/>
</dbReference>
<dbReference type="PANTHER" id="PTHR11339">
    <property type="entry name" value="EXTRACELLULAR MATRIX GLYCOPROTEIN RELATED"/>
    <property type="match status" value="1"/>
</dbReference>
<evidence type="ECO:0000313" key="5">
    <source>
        <dbReference type="Proteomes" id="UP000694865"/>
    </source>
</evidence>
<keyword evidence="2" id="KW-0325">Glycoprotein</keyword>
<name>A0ABM0MWP8_SACKO</name>
<dbReference type="Pfam" id="PF01033">
    <property type="entry name" value="Somatomedin_B"/>
    <property type="match status" value="1"/>
</dbReference>
<proteinExistence type="predicted"/>
<dbReference type="InterPro" id="IPR001846">
    <property type="entry name" value="VWF_type-D"/>
</dbReference>
<keyword evidence="1" id="KW-1015">Disulfide bond</keyword>
<dbReference type="SUPFAM" id="SSF57567">
    <property type="entry name" value="Serine protease inhibitors"/>
    <property type="match status" value="1"/>
</dbReference>
<accession>A0ABM0MWP8</accession>
<dbReference type="InterPro" id="IPR002919">
    <property type="entry name" value="TIL_dom"/>
</dbReference>
<evidence type="ECO:0000313" key="6">
    <source>
        <dbReference type="RefSeq" id="XP_006824439.1"/>
    </source>
</evidence>
<organism evidence="5 6">
    <name type="scientific">Saccoglossus kowalevskii</name>
    <name type="common">Acorn worm</name>
    <dbReference type="NCBI Taxonomy" id="10224"/>
    <lineage>
        <taxon>Eukaryota</taxon>
        <taxon>Metazoa</taxon>
        <taxon>Hemichordata</taxon>
        <taxon>Enteropneusta</taxon>
        <taxon>Harrimaniidae</taxon>
        <taxon>Saccoglossus</taxon>
    </lineage>
</organism>
<sequence>MTIDCPLEIDYKHEGCWKETTQVTLLEGGGNPYLDPTDKVRSCARAAYDEGYTYFVFLDGKCNAASTPDDYNGGGTSGRCRFGKGTLNKMDVYRIHDWECPTGSDYGFCRLPHIRTPISGRVCTHADDCFEVGGEPLDPVIICCKKVFCKDVCGQKIVHRNCWCDDKCIEHGDCCPEYMDDCSGKDTCSGVGDPHYTSFDNKYYHFQGKCEYTLLSTQCPLSPYDFQIIGINQPWGASAATTTKEVRLLFNDHNILLKQGKQIILNGVVVLPPVTVSPYTTITLAGSYLIVTTGYGIKIRWDGVYRVYVDVSSAHSGKVCGLCGNFNGNIGDEFIQPDGTQVTNVNVFGDSWAAAANCVPTKKRSIEEDLPPRGLAEDAKELCDSLFNSGNIPSCVNTVDPANYHFSCEMDVELSLPVVTGGCAVVADYVTQCINEGLTIGDWRTGTVCEVECPPGMTYTPCGPECPASCLDPYPIGSCTELCTEGCFCEEGLVLDEGGICIEKADCGCYYLGNLYRFGEVLPMMIPCCCNSKY</sequence>
<evidence type="ECO:0000256" key="1">
    <source>
        <dbReference type="ARBA" id="ARBA00023157"/>
    </source>
</evidence>
<feature type="domain" description="SMB" evidence="3">
    <location>
        <begin position="145"/>
        <end position="187"/>
    </location>
</feature>
<dbReference type="Pfam" id="PF00094">
    <property type="entry name" value="VWD"/>
    <property type="match status" value="1"/>
</dbReference>
<evidence type="ECO:0000259" key="4">
    <source>
        <dbReference type="PROSITE" id="PS51233"/>
    </source>
</evidence>
<dbReference type="InterPro" id="IPR036084">
    <property type="entry name" value="Ser_inhib-like_sf"/>
</dbReference>
<dbReference type="Proteomes" id="UP000694865">
    <property type="component" value="Unplaced"/>
</dbReference>
<feature type="domain" description="VWFD" evidence="4">
    <location>
        <begin position="186"/>
        <end position="359"/>
    </location>
</feature>
<dbReference type="PANTHER" id="PTHR11339:SF373">
    <property type="entry name" value="VWFD DOMAIN-CONTAINING PROTEIN"/>
    <property type="match status" value="1"/>
</dbReference>
<dbReference type="InterPro" id="IPR014853">
    <property type="entry name" value="VWF/SSPO/ZAN-like_Cys-rich_dom"/>
</dbReference>
<dbReference type="CDD" id="cd19941">
    <property type="entry name" value="TIL"/>
    <property type="match status" value="1"/>
</dbReference>
<dbReference type="Pfam" id="PF01826">
    <property type="entry name" value="TIL"/>
    <property type="match status" value="1"/>
</dbReference>
<keyword evidence="5" id="KW-1185">Reference proteome</keyword>
<dbReference type="GeneID" id="102809706"/>
<dbReference type="RefSeq" id="XP_006824439.1">
    <property type="nucleotide sequence ID" value="XM_006824376.1"/>
</dbReference>